<reference evidence="1" key="1">
    <citation type="submission" date="2022-01" db="UniProtKB">
        <authorList>
            <consortium name="EnsemblMetazoa"/>
        </authorList>
    </citation>
    <scope>IDENTIFICATION</scope>
</reference>
<dbReference type="KEGG" id="clec:106666947"/>
<evidence type="ECO:0000313" key="1">
    <source>
        <dbReference type="EnsemblMetazoa" id="XP_014249984.1"/>
    </source>
</evidence>
<proteinExistence type="predicted"/>
<dbReference type="RefSeq" id="XP_014249984.1">
    <property type="nucleotide sequence ID" value="XM_014394498.2"/>
</dbReference>
<dbReference type="Proteomes" id="UP000494040">
    <property type="component" value="Unassembled WGS sequence"/>
</dbReference>
<accession>A0A8I6RRA7</accession>
<dbReference type="AlphaFoldDB" id="A0A8I6RRA7"/>
<dbReference type="EnsemblMetazoa" id="XM_014394498.2">
    <property type="protein sequence ID" value="XP_014249984.1"/>
    <property type="gene ID" value="LOC106666947"/>
</dbReference>
<keyword evidence="2" id="KW-1185">Reference proteome</keyword>
<evidence type="ECO:0000313" key="2">
    <source>
        <dbReference type="Proteomes" id="UP000494040"/>
    </source>
</evidence>
<name>A0A8I6RRA7_CIMLE</name>
<dbReference type="OrthoDB" id="382863at2759"/>
<protein>
    <submittedName>
        <fullName evidence="1">Uncharacterized protein</fullName>
    </submittedName>
</protein>
<sequence length="297" mass="34865">MPEIKPDYEWPRLHGDNVKKPGPWTSAKDFCTYKTSYEFAFPKTTPPPFYVEPTEPPKCDIPKELERDVMLTNYSTTYGRFYDWKYQVLDPLNQNYMPAFRKFNFLNEFDEKCRTKMPKQMTRFSEYKHKYQQHTEPNLSGVIQDQKKQLYCSIKGLTRDDVAKIDASEFGYGKYLDIYLSTNHLDYVHHKPKVIDKFKTSEVFVKPGFPPKPKEVELIDKGAQSLFKTFKYENSLQKSCSETRSCFQDPKPMVEPIIDCLMPTIRPTIGEIMATPGMYHTEYNHLGHNWSVQALIP</sequence>
<dbReference type="GeneID" id="106666947"/>
<organism evidence="1 2">
    <name type="scientific">Cimex lectularius</name>
    <name type="common">Bed bug</name>
    <name type="synonym">Acanthia lectularia</name>
    <dbReference type="NCBI Taxonomy" id="79782"/>
    <lineage>
        <taxon>Eukaryota</taxon>
        <taxon>Metazoa</taxon>
        <taxon>Ecdysozoa</taxon>
        <taxon>Arthropoda</taxon>
        <taxon>Hexapoda</taxon>
        <taxon>Insecta</taxon>
        <taxon>Pterygota</taxon>
        <taxon>Neoptera</taxon>
        <taxon>Paraneoptera</taxon>
        <taxon>Hemiptera</taxon>
        <taxon>Heteroptera</taxon>
        <taxon>Panheteroptera</taxon>
        <taxon>Cimicomorpha</taxon>
        <taxon>Cimicidae</taxon>
        <taxon>Cimex</taxon>
    </lineage>
</organism>